<feature type="active site" description="Acyl-ester intermediate" evidence="3">
    <location>
        <position position="239"/>
    </location>
</feature>
<feature type="binding site" evidence="4">
    <location>
        <position position="189"/>
    </location>
    <ligand>
        <name>substrate</name>
    </ligand>
</feature>
<dbReference type="EMBL" id="MU004195">
    <property type="protein sequence ID" value="KAF2491400.1"/>
    <property type="molecule type" value="Genomic_DNA"/>
</dbReference>
<comment type="similarity">
    <text evidence="1">Belongs to the amidase family.</text>
</comment>
<proteinExistence type="inferred from homology"/>
<dbReference type="Pfam" id="PF01425">
    <property type="entry name" value="Amidase"/>
    <property type="match status" value="1"/>
</dbReference>
<dbReference type="Proteomes" id="UP000799750">
    <property type="component" value="Unassembled WGS sequence"/>
</dbReference>
<dbReference type="PANTHER" id="PTHR46072:SF5">
    <property type="entry name" value="GENERAL AMIDASE-C"/>
    <property type="match status" value="1"/>
</dbReference>
<feature type="binding site" evidence="4">
    <location>
        <begin position="236"/>
        <end position="239"/>
    </location>
    <ligand>
        <name>substrate</name>
    </ligand>
</feature>
<dbReference type="SUPFAM" id="SSF75304">
    <property type="entry name" value="Amidase signature (AS) enzymes"/>
    <property type="match status" value="1"/>
</dbReference>
<dbReference type="Gene3D" id="3.90.1300.10">
    <property type="entry name" value="Amidase signature (AS) domain"/>
    <property type="match status" value="1"/>
</dbReference>
<dbReference type="AlphaFoldDB" id="A0A6A6QHC5"/>
<dbReference type="OrthoDB" id="6428749at2759"/>
<dbReference type="PIRSF" id="PIRSF001221">
    <property type="entry name" value="Amidase_fungi"/>
    <property type="match status" value="1"/>
</dbReference>
<keyword evidence="2" id="KW-0378">Hydrolase</keyword>
<feature type="domain" description="Amidase" evidence="5">
    <location>
        <begin position="83"/>
        <end position="531"/>
    </location>
</feature>
<evidence type="ECO:0000256" key="4">
    <source>
        <dbReference type="PIRSR" id="PIRSR001221-2"/>
    </source>
</evidence>
<evidence type="ECO:0000313" key="6">
    <source>
        <dbReference type="EMBL" id="KAF2491400.1"/>
    </source>
</evidence>
<evidence type="ECO:0000313" key="7">
    <source>
        <dbReference type="Proteomes" id="UP000799750"/>
    </source>
</evidence>
<gene>
    <name evidence="6" type="ORF">BU16DRAFT_565102</name>
</gene>
<keyword evidence="7" id="KW-1185">Reference proteome</keyword>
<name>A0A6A6QHC5_9PEZI</name>
<feature type="active site" description="Charge relay system" evidence="3">
    <location>
        <position position="215"/>
    </location>
</feature>
<protein>
    <submittedName>
        <fullName evidence="6">Amidase</fullName>
    </submittedName>
</protein>
<reference evidence="6" key="1">
    <citation type="journal article" date="2020" name="Stud. Mycol.">
        <title>101 Dothideomycetes genomes: a test case for predicting lifestyles and emergence of pathogens.</title>
        <authorList>
            <person name="Haridas S."/>
            <person name="Albert R."/>
            <person name="Binder M."/>
            <person name="Bloem J."/>
            <person name="Labutti K."/>
            <person name="Salamov A."/>
            <person name="Andreopoulos B."/>
            <person name="Baker S."/>
            <person name="Barry K."/>
            <person name="Bills G."/>
            <person name="Bluhm B."/>
            <person name="Cannon C."/>
            <person name="Castanera R."/>
            <person name="Culley D."/>
            <person name="Daum C."/>
            <person name="Ezra D."/>
            <person name="Gonzalez J."/>
            <person name="Henrissat B."/>
            <person name="Kuo A."/>
            <person name="Liang C."/>
            <person name="Lipzen A."/>
            <person name="Lutzoni F."/>
            <person name="Magnuson J."/>
            <person name="Mondo S."/>
            <person name="Nolan M."/>
            <person name="Ohm R."/>
            <person name="Pangilinan J."/>
            <person name="Park H.-J."/>
            <person name="Ramirez L."/>
            <person name="Alfaro M."/>
            <person name="Sun H."/>
            <person name="Tritt A."/>
            <person name="Yoshinaga Y."/>
            <person name="Zwiers L.-H."/>
            <person name="Turgeon B."/>
            <person name="Goodwin S."/>
            <person name="Spatafora J."/>
            <person name="Crous P."/>
            <person name="Grigoriev I."/>
        </authorList>
    </citation>
    <scope>NUCLEOTIDE SEQUENCE</scope>
    <source>
        <strain evidence="6">CBS 269.34</strain>
    </source>
</reference>
<evidence type="ECO:0000256" key="2">
    <source>
        <dbReference type="ARBA" id="ARBA00022801"/>
    </source>
</evidence>
<evidence type="ECO:0000256" key="1">
    <source>
        <dbReference type="ARBA" id="ARBA00009199"/>
    </source>
</evidence>
<dbReference type="InterPro" id="IPR023631">
    <property type="entry name" value="Amidase_dom"/>
</dbReference>
<feature type="binding site" evidence="4">
    <location>
        <position position="215"/>
    </location>
    <ligand>
        <name>substrate</name>
    </ligand>
</feature>
<organism evidence="6 7">
    <name type="scientific">Lophium mytilinum</name>
    <dbReference type="NCBI Taxonomy" id="390894"/>
    <lineage>
        <taxon>Eukaryota</taxon>
        <taxon>Fungi</taxon>
        <taxon>Dikarya</taxon>
        <taxon>Ascomycota</taxon>
        <taxon>Pezizomycotina</taxon>
        <taxon>Dothideomycetes</taxon>
        <taxon>Pleosporomycetidae</taxon>
        <taxon>Mytilinidiales</taxon>
        <taxon>Mytilinidiaceae</taxon>
        <taxon>Lophium</taxon>
    </lineage>
</organism>
<dbReference type="PANTHER" id="PTHR46072">
    <property type="entry name" value="AMIDASE-RELATED-RELATED"/>
    <property type="match status" value="1"/>
</dbReference>
<feature type="active site" description="Charge relay system" evidence="3">
    <location>
        <position position="139"/>
    </location>
</feature>
<evidence type="ECO:0000259" key="5">
    <source>
        <dbReference type="Pfam" id="PF01425"/>
    </source>
</evidence>
<evidence type="ECO:0000256" key="3">
    <source>
        <dbReference type="PIRSR" id="PIRSR001221-1"/>
    </source>
</evidence>
<sequence>MGSTPDWRALAASKRESVAAKIPAEWRLPSSFTSQFTPTSRISVLDVPRKSGLLTDRELELTDNYDATALVELMVAGKATSYEVTTAFCKRAAIAQQVINCCTEIMFDEALVRAKDCDEFLKTKGRPMGKFHGLPISLKDSFNVKGVQSTVCYVSFINNPPVTQNAVLVDILLGEGAVMYCKTNIPQTMMTADSDNNVFGRTLNPTNLSLTAGGSTGGEGALLKFRGSVLGCGTDIAGSIRLPAICNGIFGFKPTAQRIPFARNTPPGRLGSPSTIYPVIGPEAHSIRDMQLFLKTVIDNDPWELDENVIAVPWRTLTPLSRPIRLGLIMEDPSFPLHPPLQRTMQSATTAIKEASHTIVSISATDIPSIYDAAALAWKFFLLDPQKTAVKYIQASGEPWVPSIPTVRFPQNDGWEPSLDNLFDMNVERAKIRKAFHDIVVEKKLDAILMPGYQATAVPHDTFGVPVYTVLPNLLDYPAASLPYLKADTELDKDFVRTNVTYTPPYTPEAIDGAPCSIQLVGKPMKDEELLQIIETVGEILKLSSD</sequence>
<accession>A0A6A6QHC5</accession>
<dbReference type="GO" id="GO:0016787">
    <property type="term" value="F:hydrolase activity"/>
    <property type="evidence" value="ECO:0007669"/>
    <property type="project" value="UniProtKB-KW"/>
</dbReference>
<dbReference type="InterPro" id="IPR036928">
    <property type="entry name" value="AS_sf"/>
</dbReference>